<evidence type="ECO:0000259" key="3">
    <source>
        <dbReference type="Pfam" id="PF14225"/>
    </source>
</evidence>
<feature type="domain" description="Cell morphogenesis central region" evidence="4">
    <location>
        <begin position="1480"/>
        <end position="1574"/>
    </location>
</feature>
<evidence type="ECO:0000256" key="1">
    <source>
        <dbReference type="SAM" id="MobiDB-lite"/>
    </source>
</evidence>
<dbReference type="FunCoup" id="A0A7M7JS02">
    <property type="interactions" value="1094"/>
</dbReference>
<dbReference type="Pfam" id="PF19421">
    <property type="entry name" value="Fry_C"/>
    <property type="match status" value="2"/>
</dbReference>
<dbReference type="Pfam" id="PF14225">
    <property type="entry name" value="MOR2-PAG1_C"/>
    <property type="match status" value="1"/>
</dbReference>
<feature type="compositionally biased region" description="Basic and acidic residues" evidence="1">
    <location>
        <begin position="1593"/>
        <end position="1606"/>
    </location>
</feature>
<name>A0A7M7JS02_VARDE</name>
<dbReference type="RefSeq" id="XP_022655912.1">
    <property type="nucleotide sequence ID" value="XM_022800177.1"/>
</dbReference>
<dbReference type="SUPFAM" id="SSF48371">
    <property type="entry name" value="ARM repeat"/>
    <property type="match status" value="2"/>
</dbReference>
<feature type="region of interest" description="Disordered" evidence="1">
    <location>
        <begin position="120"/>
        <end position="153"/>
    </location>
</feature>
<protein>
    <recommendedName>
        <fullName evidence="8">Protein furry</fullName>
    </recommendedName>
</protein>
<dbReference type="EnsemblMetazoa" id="XM_022800178">
    <property type="protein sequence ID" value="XP_022655913"/>
    <property type="gene ID" value="LOC111248227"/>
</dbReference>
<feature type="region of interest" description="Disordered" evidence="1">
    <location>
        <begin position="2439"/>
        <end position="2479"/>
    </location>
</feature>
<dbReference type="KEGG" id="vde:111248227"/>
<feature type="region of interest" description="Disordered" evidence="1">
    <location>
        <begin position="2675"/>
        <end position="2694"/>
    </location>
</feature>
<dbReference type="CTD" id="10129"/>
<dbReference type="OrthoDB" id="6287725at2759"/>
<feature type="compositionally biased region" description="Low complexity" evidence="1">
    <location>
        <begin position="842"/>
        <end position="855"/>
    </location>
</feature>
<dbReference type="InterPro" id="IPR016024">
    <property type="entry name" value="ARM-type_fold"/>
</dbReference>
<dbReference type="GeneID" id="111248227"/>
<feature type="region of interest" description="Disordered" evidence="1">
    <location>
        <begin position="3046"/>
        <end position="3074"/>
    </location>
</feature>
<feature type="compositionally biased region" description="Polar residues" evidence="1">
    <location>
        <begin position="2647"/>
        <end position="2658"/>
    </location>
</feature>
<feature type="compositionally biased region" description="Polar residues" evidence="1">
    <location>
        <begin position="1982"/>
        <end position="2002"/>
    </location>
</feature>
<dbReference type="Proteomes" id="UP000594260">
    <property type="component" value="Unplaced"/>
</dbReference>
<feature type="compositionally biased region" description="Basic residues" evidence="1">
    <location>
        <begin position="2003"/>
        <end position="2013"/>
    </location>
</feature>
<proteinExistence type="predicted"/>
<dbReference type="Pfam" id="PF14222">
    <property type="entry name" value="MOR2-PAG1_N"/>
    <property type="match status" value="1"/>
</dbReference>
<evidence type="ECO:0008006" key="8">
    <source>
        <dbReference type="Google" id="ProtNLM"/>
    </source>
</evidence>
<feature type="compositionally biased region" description="Low complexity" evidence="1">
    <location>
        <begin position="2447"/>
        <end position="2461"/>
    </location>
</feature>
<dbReference type="InterPro" id="IPR045842">
    <property type="entry name" value="Fry_C"/>
</dbReference>
<reference evidence="6" key="1">
    <citation type="submission" date="2021-01" db="UniProtKB">
        <authorList>
            <consortium name="EnsemblMetazoa"/>
        </authorList>
    </citation>
    <scope>IDENTIFICATION</scope>
</reference>
<dbReference type="Pfam" id="PF14228">
    <property type="entry name" value="MOR2-PAG1_mid"/>
    <property type="match status" value="3"/>
</dbReference>
<feature type="compositionally biased region" description="Low complexity" evidence="1">
    <location>
        <begin position="2014"/>
        <end position="2023"/>
    </location>
</feature>
<sequence length="3074" mass="342727">MASGGARSGGVLANSLLLPWGARKDRAANALPLAVAGDTDVKPGEYALRLLFAELTVQAERKVALVLTEPLERPLSKSLQRGEDAVFDQLLGALGSVAEHCLPSLLKTLFAWYEKQAVEGPAPATPAPQAPTESPIARFRAESNKSTKELESRSEHDYLLERRDLAIEFIFCLVLIEVLKQLPLHPGHEDLVLYIENLAFKHFKFREGSQQGPNVTNFNIIADLYAEVIGVLAQSRFQSVRKCFMNELKELRAREPSAHTTQSIISLLMGMKFFRIKMVPIEEFEASFHFIQECAIYFLEVKDKDIKHALAGLFVEILVPVAAAVKNEVNVPCLKNFVDLLYQQTLDLCTKKKHSLALFPLVTCLLCVSQRAFFLQNWHCFLAMCLSHLKHRDPKMCRVALESLYRLLWVYMIRIKCESNQATHTRLHSIVNSLFPKGSKAVVPRETPLNIFVKIIQFIAQERLDFAMKEIVYDLLSVGRPIKFILTPERMAIGLRAFLVVADSLQQREGYPPMPRTVGVLPSGSTLRVKKTFINKALTEDTAKAIGMSQHYHYVRKAFDDILRALDAQFGRPLMMTHTHNTNKEAEEMITAERKPKIDLFRTCVAAVPRLIPEVMRRKELVDLLARLTVHLDEELRGLAFQSLQNMIADLPEWREDVLQGFVQFTLRDIGDLPIGQQHLADQAHRMLLQLLAAWRNASPQPRDVSEMRADTIANVLHLVEGLCLVMLCQNRLAQRRVAVHLLKEVKCLIRLLLPPPPRSDPPVIDVVESSLPAVVDRLLRHTHLQLPPAERAALQSAQQSQQLDLQWLTERSSPVWTGNPNPTLLDDTDKNTGVNSNTGQGSHNNNTAGSTSSASNVFQDLSKMDAWCLSMMVFVPGVVKHCPTAVTMSWPIVTGRINALFSHFEMSLINDNRASLLRTNTVKKTTSERDAQLALWRNYILYACRVAPSNPNVIMRYLSPDLSFSSSPENLPAGRDESRISNSGISATNLFKQLVPLLRSEQSDMRSAVVLALAQVNPTALKDLVEELAPHIREAVDRKQENLRRRRRRDILRVHLTKLMGNLAGEGTLAVASIVRDKETGSLSPVFLEYIDGVRLLLETESQGDKDSAAVATDLKHHFCSFLIKLIKSFNIEQRSALLSLELRRKLFYLFANWCGYLGTPFSERNDTVMEYDMTHLQAMCTVLGCGPMFEPPGVHEESVIYHWLDGLLFSKDEKLNQIGLETVVLLLENNQDTVNVLDWLVDRCYTGETKLADACFKALVTVFSSREYPCDHYISIINVALLNAGSSRAHNQEIALQLLHVLDNRFFRSPSMCESFEEPSTPDGKKKGQASRDEERKKSPMLPRSEEQPGSSPSSHSSGSPGRISPRSERGAQPAIWFKDELKKPLLLAGFPPSQLLLSRQISRLHPELTMPMFSEITSRFRSARPAVRANMLHYLLPWLYNMELVDPNVAHRGQEQACPPGKEARDGREGWGSAEATEMVLNNLFYVTVKYGDEHSKEIEELWAALGLCWPSNLRVIIRYLFIMITLSPNTLLHICKRIVLYMARTASESIIDELMAELQVVETLNAHVERTEAPPFYRLTRKGSSNNSEEEKRIELEQERGTIHTKRRSAEDGSDGSVSSVKSLTRADGDGIGDNNFILLCRMADEGKPQSAGKEPHPLPMPEYGGYYAPLSQELPATAVFPNCGFHRCNMAVILLADMVTAGISVDWSPHIPLLLHVAFLGLDNGKQLVYEHCRKLLLHLLVAVAQHNDDYTVSRILLNAATQHLNFGLPGQVFTAIKYNFTEPQKTAISTSTTLVNPSGGYFEAFVSVRVKLGRGGETAEEVTTEDVIKCLVDFLACKSDTPLWACEDITAKVWSVKSAEQLSTFLQHVLFVFKESLPLARIEERWAQCALQMALGCSSRHYAGRSLQIFRALGVPLNNRMLMDVLSRLVETVSEQGEDMQGYVTELMLTLEAAVDALDAPVKISDLMREIFKPIPQSSTANNKNSKQTPASYSSLHRQHSHNHARSTSHSVTVVSVGQGSLQQKKAGGGESPLPRLARTSNVTATSAEEEPRQAAQSTPLGAGQQQQSQTPASHPGQQLGRSRSALSLKVGGAGEEVTQEDRTNLLLQMFWIALSVLDSDYEHEFLLALRLLEKVLLKLPLKNTECIEKLDKIRSQMKWTNFPGVHNILLKGCTSPTAFDATITVLCLLTNHLDIAVVDCSQNSLGFPLHVMALLPYLLVNYEEPSQQCIRAAENIAQVCVEQGPKLENLATVMTLYSQRAFSKESLQWCKCIVKYLYDAYHDVFLHLVGFLVEMLEKGPTYLVAHVLTVLYCILLYLDISGPTTAACLNNDLLKTLARYVEGSHWKDALRVIKHVVTRCSALPPNAAGGVHPHPPHAHPAPHASDAVSLASSAFEVADSVQSGKRELPGRTMDFSFDMTCAPYVGLKGAAPVTPTPAPSQQGQQQQNNSSNSSMVAAPSPRRSLSHAASFNNDNQLSGWKRPWLSQAKTREHLISVLSSCGQRVAALPKSPSVIFSHTSDSHHQSMSMCSSTEEVSVNVGPGEHHSSADLDANNDFGVFKDFDFLEYELESQEGETIDNFNWGVRRRSLSNFEPDDTPYQGTSSAQDYNTLVLHKDKRARERDKENRAVAGLAELASATGPQDNSSSDDGSVSPFYDHSDVPSISLVFPSRPSPSRVSGSSQSLISEGDCTLSNTSPAFSPVLAHSGHGGHGACAHPYLDDCEHLWRNNVRQLMTAATEASAGANVYRTLGRLLKQCFRKVSELTRECCGYLSTNDIFKKVTTNFTTILDVLANQAEPPFIHIDPELLGSARALERLKFLVLEVQEHFETFLDKREHALEHMDALRSATKLEAIGEEMSEELMDETKLDLCRALYKLHFQTLLLVDSYNKTLSHLAGSINHTQIVDLSEEVSAVKAEILRACEDTESDRMSPPVPIELHLLSQPEAENVLIELVMQHKWNKVTKHLHTYRQLFPSLQLGSSEDDDMDVVLKIYCRQLCEHRSGYFVVTRPDHDMTEVCHKLRDLNLQLSSTLHQLETSANEMPAGNTTSSPIQTTPLRSSAQRPSS</sequence>
<organism evidence="6 7">
    <name type="scientific">Varroa destructor</name>
    <name type="common">Honeybee mite</name>
    <dbReference type="NCBI Taxonomy" id="109461"/>
    <lineage>
        <taxon>Eukaryota</taxon>
        <taxon>Metazoa</taxon>
        <taxon>Ecdysozoa</taxon>
        <taxon>Arthropoda</taxon>
        <taxon>Chelicerata</taxon>
        <taxon>Arachnida</taxon>
        <taxon>Acari</taxon>
        <taxon>Parasitiformes</taxon>
        <taxon>Mesostigmata</taxon>
        <taxon>Gamasina</taxon>
        <taxon>Dermanyssoidea</taxon>
        <taxon>Varroidae</taxon>
        <taxon>Varroa</taxon>
    </lineage>
</organism>
<feature type="region of interest" description="Disordered" evidence="1">
    <location>
        <begin position="815"/>
        <end position="855"/>
    </location>
</feature>
<dbReference type="InterPro" id="IPR039867">
    <property type="entry name" value="Furry/Tao3/Mor2"/>
</dbReference>
<dbReference type="InterPro" id="IPR025481">
    <property type="entry name" value="Cell_Morphogen_C"/>
</dbReference>
<dbReference type="OMA" id="MRADTMK"/>
<feature type="compositionally biased region" description="Polar residues" evidence="1">
    <location>
        <begin position="832"/>
        <end position="841"/>
    </location>
</feature>
<dbReference type="RefSeq" id="XP_022655913.1">
    <property type="nucleotide sequence ID" value="XM_022800178.1"/>
</dbReference>
<evidence type="ECO:0000259" key="2">
    <source>
        <dbReference type="Pfam" id="PF14222"/>
    </source>
</evidence>
<feature type="compositionally biased region" description="Basic and acidic residues" evidence="1">
    <location>
        <begin position="1325"/>
        <end position="1340"/>
    </location>
</feature>
<evidence type="ECO:0000259" key="4">
    <source>
        <dbReference type="Pfam" id="PF14228"/>
    </source>
</evidence>
<accession>A0A7M7JS02</accession>
<feature type="domain" description="Cell morphogenesis central region" evidence="4">
    <location>
        <begin position="1834"/>
        <end position="1923"/>
    </location>
</feature>
<dbReference type="InterPro" id="IPR029473">
    <property type="entry name" value="MOR2-PAG1_mid"/>
</dbReference>
<evidence type="ECO:0000313" key="6">
    <source>
        <dbReference type="EnsemblMetazoa" id="XP_022655912"/>
    </source>
</evidence>
<feature type="compositionally biased region" description="Low complexity" evidence="1">
    <location>
        <begin position="1350"/>
        <end position="1367"/>
    </location>
</feature>
<feature type="region of interest" description="Disordered" evidence="1">
    <location>
        <begin position="1580"/>
        <end position="1631"/>
    </location>
</feature>
<dbReference type="PANTHER" id="PTHR12295:SF30">
    <property type="entry name" value="PROTEIN FURRY"/>
    <property type="match status" value="1"/>
</dbReference>
<dbReference type="GO" id="GO:0005938">
    <property type="term" value="C:cell cortex"/>
    <property type="evidence" value="ECO:0007669"/>
    <property type="project" value="TreeGrafter"/>
</dbReference>
<feature type="compositionally biased region" description="Polar residues" evidence="1">
    <location>
        <begin position="2061"/>
        <end position="2090"/>
    </location>
</feature>
<keyword evidence="7" id="KW-1185">Reference proteome</keyword>
<evidence type="ECO:0000313" key="7">
    <source>
        <dbReference type="Proteomes" id="UP000594260"/>
    </source>
</evidence>
<feature type="domain" description="Cell morphogenesis protein C-terminal" evidence="3">
    <location>
        <begin position="2115"/>
        <end position="2367"/>
    </location>
</feature>
<dbReference type="InParanoid" id="A0A7M7JS02"/>
<dbReference type="InterPro" id="IPR025614">
    <property type="entry name" value="Cell_morpho_N"/>
</dbReference>
<feature type="compositionally biased region" description="Basic and acidic residues" evidence="1">
    <location>
        <begin position="139"/>
        <end position="153"/>
    </location>
</feature>
<feature type="compositionally biased region" description="Low complexity" evidence="1">
    <location>
        <begin position="2675"/>
        <end position="2692"/>
    </location>
</feature>
<feature type="region of interest" description="Disordered" evidence="1">
    <location>
        <begin position="1315"/>
        <end position="1372"/>
    </location>
</feature>
<dbReference type="PANTHER" id="PTHR12295">
    <property type="entry name" value="FURRY-RELATED"/>
    <property type="match status" value="1"/>
</dbReference>
<dbReference type="GO" id="GO:0000902">
    <property type="term" value="P:cell morphogenesis"/>
    <property type="evidence" value="ECO:0007669"/>
    <property type="project" value="InterPro"/>
</dbReference>
<dbReference type="EnsemblMetazoa" id="XM_022800177">
    <property type="protein sequence ID" value="XP_022655912"/>
    <property type="gene ID" value="LOC111248227"/>
</dbReference>
<feature type="domain" description="Cell morphogenesis protein N-terminal" evidence="2">
    <location>
        <begin position="161"/>
        <end position="695"/>
    </location>
</feature>
<dbReference type="GO" id="GO:0030427">
    <property type="term" value="C:site of polarized growth"/>
    <property type="evidence" value="ECO:0007669"/>
    <property type="project" value="TreeGrafter"/>
</dbReference>
<feature type="domain" description="Cell morphogenesis central region" evidence="4">
    <location>
        <begin position="1691"/>
        <end position="1757"/>
    </location>
</feature>
<feature type="region of interest" description="Disordered" evidence="1">
    <location>
        <begin position="1981"/>
        <end position="2090"/>
    </location>
</feature>
<dbReference type="GO" id="GO:0031175">
    <property type="term" value="P:neuron projection development"/>
    <property type="evidence" value="ECO:0007669"/>
    <property type="project" value="TreeGrafter"/>
</dbReference>
<feature type="domain" description="Protein furry C-terminal" evidence="5">
    <location>
        <begin position="2726"/>
        <end position="3044"/>
    </location>
</feature>
<evidence type="ECO:0000259" key="5">
    <source>
        <dbReference type="Pfam" id="PF19421"/>
    </source>
</evidence>
<feature type="domain" description="Protein furry C-terminal" evidence="5">
    <location>
        <begin position="2413"/>
        <end position="2634"/>
    </location>
</feature>
<feature type="region of interest" description="Disordered" evidence="1">
    <location>
        <begin position="2642"/>
        <end position="2662"/>
    </location>
</feature>